<protein>
    <submittedName>
        <fullName evidence="1">Putative lipoprotein</fullName>
    </submittedName>
</protein>
<name>A0A222MVB1_9BACT</name>
<dbReference type="Proteomes" id="UP000201169">
    <property type="component" value="Chromosome"/>
</dbReference>
<gene>
    <name evidence="1" type="ORF">CAV_0319</name>
</gene>
<dbReference type="AlphaFoldDB" id="A0A222MVB1"/>
<dbReference type="PROSITE" id="PS51257">
    <property type="entry name" value="PROKAR_LIPOPROTEIN"/>
    <property type="match status" value="1"/>
</dbReference>
<dbReference type="RefSeq" id="WP_094324777.1">
    <property type="nucleotide sequence ID" value="NZ_CP022347.1"/>
</dbReference>
<keyword evidence="1" id="KW-0449">Lipoprotein</keyword>
<dbReference type="OrthoDB" id="5373103at2"/>
<evidence type="ECO:0000313" key="2">
    <source>
        <dbReference type="Proteomes" id="UP000201169"/>
    </source>
</evidence>
<accession>A0A222MVB1</accession>
<organism evidence="1 2">
    <name type="scientific">Campylobacter avium LMG 24591</name>
    <dbReference type="NCBI Taxonomy" id="522484"/>
    <lineage>
        <taxon>Bacteria</taxon>
        <taxon>Pseudomonadati</taxon>
        <taxon>Campylobacterota</taxon>
        <taxon>Epsilonproteobacteria</taxon>
        <taxon>Campylobacterales</taxon>
        <taxon>Campylobacteraceae</taxon>
        <taxon>Campylobacter</taxon>
    </lineage>
</organism>
<dbReference type="KEGG" id="cavi:CAV_0319"/>
<sequence>MKKLTLLFLSIVFVVFFSSCASKYERYSKSSAVFVTFKFPSLNFKFSDSGFLYLNEKRLRLELYKFGQTVFFVEINDKICTNYACYDKKLFNQRWFLNAYYDDLLEDILRARPIYEARNLQKTQCGFRQDFSTQGQNLVYELCHDELSFYAIKDGAQLFSIKMRRLSNE</sequence>
<dbReference type="EMBL" id="CP022347">
    <property type="protein sequence ID" value="ASQ29987.1"/>
    <property type="molecule type" value="Genomic_DNA"/>
</dbReference>
<evidence type="ECO:0000313" key="1">
    <source>
        <dbReference type="EMBL" id="ASQ29987.1"/>
    </source>
</evidence>
<keyword evidence="2" id="KW-1185">Reference proteome</keyword>
<reference evidence="1 2" key="1">
    <citation type="submission" date="2017-07" db="EMBL/GenBank/DDBJ databases">
        <title>Analysis of two Campylobacter avium genomes and identification of a novel hippuricase gene.</title>
        <authorList>
            <person name="Miller W.G."/>
            <person name="Chapman M.H."/>
            <person name="Yee E."/>
            <person name="Revez J."/>
            <person name="Bono J.L."/>
            <person name="Rossi M."/>
        </authorList>
    </citation>
    <scope>NUCLEOTIDE SEQUENCE [LARGE SCALE GENOMIC DNA]</scope>
    <source>
        <strain evidence="1 2">LMG 24591</strain>
    </source>
</reference>
<proteinExistence type="predicted"/>